<sequence>MSLKDPRWGNDKQGDDKRGGEQGPPDLEEIWLDLNRKIAAAFGRKSGSGGSGGDGGGGPSARAIGGGVSLILGIIFVLWAASGAYVVDASQKGVVLRFGKFKEVTTEGLQWHLPFPFESHEIVNVTQVRTVEVGYRGNERSKDLREALMLTRDENIVNIQFAVQYTLNDAAAYVFNNRDPEDSVKQAAETAMREIVGKNEMDVVLYQGREAIMQEAQRLIQLILDRYKTGIQITQVTLQNAQPPEQVQDAFNDAVKAGQNREQLKNEGQAYANDVIPKARGAASRLLEEASGYAGRVVAQAEGDASRFKQVYAEYAKAPEVTRNRMYLETMQQVFSNTSKVLVDSKGNGNMLYLPLDKLMQQGGAAAAPAAAGDAGKAAAPVIESQQRPLEPADARRGRERGAER</sequence>
<keyword evidence="10" id="KW-1185">Reference proteome</keyword>
<keyword evidence="4 6" id="KW-1133">Transmembrane helix</keyword>
<dbReference type="InterPro" id="IPR020980">
    <property type="entry name" value="Membrane_HflK_N"/>
</dbReference>
<keyword evidence="9" id="KW-0378">Hydrolase</keyword>
<dbReference type="Pfam" id="PF01145">
    <property type="entry name" value="Band_7"/>
    <property type="match status" value="1"/>
</dbReference>
<dbReference type="InterPro" id="IPR010201">
    <property type="entry name" value="HflK"/>
</dbReference>
<comment type="similarity">
    <text evidence="2 6">Belongs to the band 7/mec-2 family. HflK subfamily.</text>
</comment>
<keyword evidence="5 6" id="KW-0472">Membrane</keyword>
<dbReference type="GO" id="GO:0008233">
    <property type="term" value="F:peptidase activity"/>
    <property type="evidence" value="ECO:0007669"/>
    <property type="project" value="UniProtKB-KW"/>
</dbReference>
<dbReference type="EMBL" id="JBDIVE010000003">
    <property type="protein sequence ID" value="MEN3068549.1"/>
    <property type="molecule type" value="Genomic_DNA"/>
</dbReference>
<dbReference type="CDD" id="cd03404">
    <property type="entry name" value="SPFH_HflK"/>
    <property type="match status" value="1"/>
</dbReference>
<dbReference type="Pfam" id="PF12221">
    <property type="entry name" value="HflK_N"/>
    <property type="match status" value="1"/>
</dbReference>
<evidence type="ECO:0000256" key="2">
    <source>
        <dbReference type="ARBA" id="ARBA00006971"/>
    </source>
</evidence>
<comment type="subunit">
    <text evidence="6">HflC and HflK may interact to form a multimeric complex.</text>
</comment>
<evidence type="ECO:0000256" key="4">
    <source>
        <dbReference type="ARBA" id="ARBA00022989"/>
    </source>
</evidence>
<evidence type="ECO:0000259" key="8">
    <source>
        <dbReference type="SMART" id="SM00244"/>
    </source>
</evidence>
<proteinExistence type="inferred from homology"/>
<evidence type="ECO:0000313" key="10">
    <source>
        <dbReference type="Proteomes" id="UP001410394"/>
    </source>
</evidence>
<dbReference type="NCBIfam" id="TIGR01933">
    <property type="entry name" value="hflK"/>
    <property type="match status" value="1"/>
</dbReference>
<keyword evidence="3 6" id="KW-0812">Transmembrane</keyword>
<reference evidence="9 10" key="1">
    <citation type="journal article" date="2018" name="Int. J. Syst. Evol. Microbiol.">
        <title>Uliginosibacterium sediminicola sp. nov., isolated from freshwater sediment.</title>
        <authorList>
            <person name="Hwang W.M."/>
            <person name="Kim S.M."/>
            <person name="Kang K."/>
            <person name="Ahn T.Y."/>
        </authorList>
    </citation>
    <scope>NUCLEOTIDE SEQUENCE [LARGE SCALE GENOMIC DNA]</scope>
    <source>
        <strain evidence="9 10">M1-21</strain>
    </source>
</reference>
<dbReference type="InterPro" id="IPR036013">
    <property type="entry name" value="Band_7/SPFH_dom_sf"/>
</dbReference>
<gene>
    <name evidence="9" type="primary">hflK</name>
    <name evidence="9" type="ORF">ABDB84_08660</name>
</gene>
<evidence type="ECO:0000256" key="7">
    <source>
        <dbReference type="SAM" id="MobiDB-lite"/>
    </source>
</evidence>
<dbReference type="PANTHER" id="PTHR43327">
    <property type="entry name" value="STOMATIN-LIKE PROTEIN 2, MITOCHONDRIAL"/>
    <property type="match status" value="1"/>
</dbReference>
<dbReference type="GO" id="GO:0006508">
    <property type="term" value="P:proteolysis"/>
    <property type="evidence" value="ECO:0007669"/>
    <property type="project" value="UniProtKB-KW"/>
</dbReference>
<protein>
    <recommendedName>
        <fullName evidence="6">Protein HflK</fullName>
    </recommendedName>
</protein>
<comment type="function">
    <text evidence="6">HflC and HflK could encode or regulate a protease.</text>
</comment>
<feature type="domain" description="Band 7" evidence="8">
    <location>
        <begin position="82"/>
        <end position="255"/>
    </location>
</feature>
<feature type="region of interest" description="Disordered" evidence="7">
    <location>
        <begin position="1"/>
        <end position="27"/>
    </location>
</feature>
<dbReference type="Proteomes" id="UP001410394">
    <property type="component" value="Unassembled WGS sequence"/>
</dbReference>
<name>A0ABU9YYB9_9RHOO</name>
<feature type="compositionally biased region" description="Basic and acidic residues" evidence="7">
    <location>
        <begin position="1"/>
        <end position="20"/>
    </location>
</feature>
<dbReference type="InterPro" id="IPR001107">
    <property type="entry name" value="Band_7"/>
</dbReference>
<dbReference type="Gene3D" id="3.30.479.30">
    <property type="entry name" value="Band 7 domain"/>
    <property type="match status" value="1"/>
</dbReference>
<comment type="subcellular location">
    <subcellularLocation>
        <location evidence="1">Membrane</location>
        <topology evidence="1">Single-pass membrane protein</topology>
    </subcellularLocation>
</comment>
<evidence type="ECO:0000256" key="1">
    <source>
        <dbReference type="ARBA" id="ARBA00004167"/>
    </source>
</evidence>
<evidence type="ECO:0000256" key="5">
    <source>
        <dbReference type="ARBA" id="ARBA00023136"/>
    </source>
</evidence>
<keyword evidence="9" id="KW-0645">Protease</keyword>
<organism evidence="9 10">
    <name type="scientific">Uliginosibacterium sediminicola</name>
    <dbReference type="NCBI Taxonomy" id="2024550"/>
    <lineage>
        <taxon>Bacteria</taxon>
        <taxon>Pseudomonadati</taxon>
        <taxon>Pseudomonadota</taxon>
        <taxon>Betaproteobacteria</taxon>
        <taxon>Rhodocyclales</taxon>
        <taxon>Zoogloeaceae</taxon>
        <taxon>Uliginosibacterium</taxon>
    </lineage>
</organism>
<feature type="region of interest" description="Disordered" evidence="7">
    <location>
        <begin position="376"/>
        <end position="405"/>
    </location>
</feature>
<feature type="transmembrane region" description="Helical" evidence="6">
    <location>
        <begin position="63"/>
        <end position="87"/>
    </location>
</feature>
<dbReference type="RefSeq" id="WP_345919315.1">
    <property type="nucleotide sequence ID" value="NZ_JBDIVE010000003.1"/>
</dbReference>
<dbReference type="InterPro" id="IPR050710">
    <property type="entry name" value="Band7/mec-2_domain"/>
</dbReference>
<dbReference type="SUPFAM" id="SSF117892">
    <property type="entry name" value="Band 7/SPFH domain"/>
    <property type="match status" value="1"/>
</dbReference>
<dbReference type="PANTHER" id="PTHR43327:SF2">
    <property type="entry name" value="MODULATOR OF FTSH PROTEASE HFLK"/>
    <property type="match status" value="1"/>
</dbReference>
<evidence type="ECO:0000256" key="3">
    <source>
        <dbReference type="ARBA" id="ARBA00022692"/>
    </source>
</evidence>
<dbReference type="SMART" id="SM00244">
    <property type="entry name" value="PHB"/>
    <property type="match status" value="1"/>
</dbReference>
<evidence type="ECO:0000313" key="9">
    <source>
        <dbReference type="EMBL" id="MEN3068549.1"/>
    </source>
</evidence>
<comment type="caution">
    <text evidence="9">The sequence shown here is derived from an EMBL/GenBank/DDBJ whole genome shotgun (WGS) entry which is preliminary data.</text>
</comment>
<accession>A0ABU9YYB9</accession>
<feature type="compositionally biased region" description="Basic and acidic residues" evidence="7">
    <location>
        <begin position="391"/>
        <end position="405"/>
    </location>
</feature>
<evidence type="ECO:0000256" key="6">
    <source>
        <dbReference type="RuleBase" id="RU364113"/>
    </source>
</evidence>